<reference evidence="1" key="2">
    <citation type="submission" date="2020-09" db="EMBL/GenBank/DDBJ databases">
        <authorList>
            <person name="Sun Q."/>
            <person name="Ohkuma M."/>
        </authorList>
    </citation>
    <scope>NUCLEOTIDE SEQUENCE</scope>
    <source>
        <strain evidence="1">JCM 3086</strain>
    </source>
</reference>
<keyword evidence="2" id="KW-1185">Reference proteome</keyword>
<gene>
    <name evidence="1" type="ORF">GCM10010121_000570</name>
</gene>
<organism evidence="1 2">
    <name type="scientific">Streptomyces brasiliensis</name>
    <dbReference type="NCBI Taxonomy" id="1954"/>
    <lineage>
        <taxon>Bacteria</taxon>
        <taxon>Bacillati</taxon>
        <taxon>Actinomycetota</taxon>
        <taxon>Actinomycetes</taxon>
        <taxon>Kitasatosporales</taxon>
        <taxon>Streptomycetaceae</taxon>
        <taxon>Streptomyces</taxon>
    </lineage>
</organism>
<reference evidence="1" key="1">
    <citation type="journal article" date="2014" name="Int. J. Syst. Evol. Microbiol.">
        <title>Complete genome sequence of Corynebacterium casei LMG S-19264T (=DSM 44701T), isolated from a smear-ripened cheese.</title>
        <authorList>
            <consortium name="US DOE Joint Genome Institute (JGI-PGF)"/>
            <person name="Walter F."/>
            <person name="Albersmeier A."/>
            <person name="Kalinowski J."/>
            <person name="Ruckert C."/>
        </authorList>
    </citation>
    <scope>NUCLEOTIDE SEQUENCE</scope>
    <source>
        <strain evidence="1">JCM 3086</strain>
    </source>
</reference>
<accession>A0A917NEW3</accession>
<dbReference type="EMBL" id="BMQA01000001">
    <property type="protein sequence ID" value="GGI94085.1"/>
    <property type="molecule type" value="Genomic_DNA"/>
</dbReference>
<protein>
    <submittedName>
        <fullName evidence="1">Uncharacterized protein</fullName>
    </submittedName>
</protein>
<dbReference type="AlphaFoldDB" id="A0A917NEW3"/>
<dbReference type="RefSeq" id="WP_189308897.1">
    <property type="nucleotide sequence ID" value="NZ_BMQA01000001.1"/>
</dbReference>
<sequence length="74" mass="8005">MTWSRPEPAVSSWTYLPTAMELTVVAVAPDLGERCLETIHQANWVQDLYGDDVLDTEASATAESVSGDTAGTYL</sequence>
<name>A0A917NEW3_9ACTN</name>
<proteinExistence type="predicted"/>
<comment type="caution">
    <text evidence="1">The sequence shown here is derived from an EMBL/GenBank/DDBJ whole genome shotgun (WGS) entry which is preliminary data.</text>
</comment>
<dbReference type="Proteomes" id="UP000657574">
    <property type="component" value="Unassembled WGS sequence"/>
</dbReference>
<evidence type="ECO:0000313" key="2">
    <source>
        <dbReference type="Proteomes" id="UP000657574"/>
    </source>
</evidence>
<evidence type="ECO:0000313" key="1">
    <source>
        <dbReference type="EMBL" id="GGI94085.1"/>
    </source>
</evidence>